<dbReference type="PANTHER" id="PTHR43542">
    <property type="entry name" value="METHYLTRANSFERASE"/>
    <property type="match status" value="1"/>
</dbReference>
<evidence type="ECO:0000256" key="6">
    <source>
        <dbReference type="ARBA" id="ARBA00022679"/>
    </source>
</evidence>
<dbReference type="InterPro" id="IPR029063">
    <property type="entry name" value="SAM-dependent_MTases_sf"/>
</dbReference>
<dbReference type="NCBIfam" id="TIGR00095">
    <property type="entry name" value="16S rRNA (guanine(966)-N(2))-methyltransferase RsmD"/>
    <property type="match status" value="1"/>
</dbReference>
<evidence type="ECO:0000256" key="4">
    <source>
        <dbReference type="ARBA" id="ARBA00013682"/>
    </source>
</evidence>
<dbReference type="EMBL" id="PIPP01000002">
    <property type="protein sequence ID" value="RUO37718.1"/>
    <property type="molecule type" value="Genomic_DNA"/>
</dbReference>
<dbReference type="PIRSF" id="PIRSF004553">
    <property type="entry name" value="CHP00095"/>
    <property type="match status" value="1"/>
</dbReference>
<dbReference type="GO" id="GO:0003676">
    <property type="term" value="F:nucleic acid binding"/>
    <property type="evidence" value="ECO:0007669"/>
    <property type="project" value="InterPro"/>
</dbReference>
<protein>
    <recommendedName>
        <fullName evidence="4 9">Ribosomal RNA small subunit methyltransferase D</fullName>
        <ecNumber evidence="3 9">2.1.1.171</ecNumber>
    </recommendedName>
</protein>
<reference evidence="11" key="1">
    <citation type="journal article" date="2018" name="Front. Microbiol.">
        <title>Genome-Based Analysis Reveals the Taxonomy and Diversity of the Family Idiomarinaceae.</title>
        <authorList>
            <person name="Liu Y."/>
            <person name="Lai Q."/>
            <person name="Shao Z."/>
        </authorList>
    </citation>
    <scope>NUCLEOTIDE SEQUENCE [LARGE SCALE GENOMIC DNA]</scope>
    <source>
        <strain evidence="11">AIS</strain>
    </source>
</reference>
<comment type="function">
    <text evidence="1 9">Specifically methylates the guanine in position 966 of 16S rRNA in the assembled 30S particle.</text>
</comment>
<sequence length="200" mass="22098">MAQQHRKPTAQNAGKAGQIRIIGGQWRGRKLSVLALEGLRPTTDRVKETLFNWLQFELPNARVLDAFAGTGSLGLEALSRGASEVVFVEKSPAASKQLNENIATLQQGNMPPATDVRTGDIMHNLTQFAGAFDIVFLDPPFHQGLLNDCIEGLCKGNLVRKGSWVYIESEQSLTVNAPINWHLHREKNAGQVNYRLYHVA</sequence>
<organism evidence="10 11">
    <name type="scientific">Aliidiomarina shirensis</name>
    <dbReference type="NCBI Taxonomy" id="1048642"/>
    <lineage>
        <taxon>Bacteria</taxon>
        <taxon>Pseudomonadati</taxon>
        <taxon>Pseudomonadota</taxon>
        <taxon>Gammaproteobacteria</taxon>
        <taxon>Alteromonadales</taxon>
        <taxon>Idiomarinaceae</taxon>
        <taxon>Aliidiomarina</taxon>
    </lineage>
</organism>
<dbReference type="Gene3D" id="3.40.50.150">
    <property type="entry name" value="Vaccinia Virus protein VP39"/>
    <property type="match status" value="1"/>
</dbReference>
<evidence type="ECO:0000256" key="1">
    <source>
        <dbReference type="ARBA" id="ARBA00002649"/>
    </source>
</evidence>
<keyword evidence="11" id="KW-1185">Reference proteome</keyword>
<evidence type="ECO:0000256" key="2">
    <source>
        <dbReference type="ARBA" id="ARBA00005269"/>
    </source>
</evidence>
<accession>A0A432WVC2</accession>
<evidence type="ECO:0000256" key="8">
    <source>
        <dbReference type="ARBA" id="ARBA00048326"/>
    </source>
</evidence>
<keyword evidence="7 9" id="KW-0949">S-adenosyl-L-methionine</keyword>
<dbReference type="Pfam" id="PF03602">
    <property type="entry name" value="Cons_hypoth95"/>
    <property type="match status" value="1"/>
</dbReference>
<dbReference type="RefSeq" id="WP_126807193.1">
    <property type="nucleotide sequence ID" value="NZ_PIPP01000002.1"/>
</dbReference>
<evidence type="ECO:0000256" key="7">
    <source>
        <dbReference type="ARBA" id="ARBA00022691"/>
    </source>
</evidence>
<evidence type="ECO:0000256" key="9">
    <source>
        <dbReference type="PIRNR" id="PIRNR004553"/>
    </source>
</evidence>
<evidence type="ECO:0000313" key="10">
    <source>
        <dbReference type="EMBL" id="RUO37718.1"/>
    </source>
</evidence>
<dbReference type="PROSITE" id="PS00092">
    <property type="entry name" value="N6_MTASE"/>
    <property type="match status" value="1"/>
</dbReference>
<dbReference type="CDD" id="cd02440">
    <property type="entry name" value="AdoMet_MTases"/>
    <property type="match status" value="1"/>
</dbReference>
<dbReference type="OrthoDB" id="9803017at2"/>
<dbReference type="EC" id="2.1.1.171" evidence="3 9"/>
<keyword evidence="5 9" id="KW-0489">Methyltransferase</keyword>
<dbReference type="InterPro" id="IPR004398">
    <property type="entry name" value="RNA_MeTrfase_RsmD"/>
</dbReference>
<keyword evidence="9" id="KW-0698">rRNA processing</keyword>
<comment type="catalytic activity">
    <reaction evidence="8 9">
        <text>guanosine(966) in 16S rRNA + S-adenosyl-L-methionine = N(2)-methylguanosine(966) in 16S rRNA + S-adenosyl-L-homocysteine + H(+)</text>
        <dbReference type="Rhea" id="RHEA:23548"/>
        <dbReference type="Rhea" id="RHEA-COMP:10211"/>
        <dbReference type="Rhea" id="RHEA-COMP:10212"/>
        <dbReference type="ChEBI" id="CHEBI:15378"/>
        <dbReference type="ChEBI" id="CHEBI:57856"/>
        <dbReference type="ChEBI" id="CHEBI:59789"/>
        <dbReference type="ChEBI" id="CHEBI:74269"/>
        <dbReference type="ChEBI" id="CHEBI:74481"/>
        <dbReference type="EC" id="2.1.1.171"/>
    </reaction>
</comment>
<dbReference type="InterPro" id="IPR002052">
    <property type="entry name" value="DNA_methylase_N6_adenine_CS"/>
</dbReference>
<evidence type="ECO:0000313" key="11">
    <source>
        <dbReference type="Proteomes" id="UP000286934"/>
    </source>
</evidence>
<proteinExistence type="inferred from homology"/>
<name>A0A432WVC2_9GAMM</name>
<dbReference type="GO" id="GO:0052913">
    <property type="term" value="F:16S rRNA (guanine(966)-N(2))-methyltransferase activity"/>
    <property type="evidence" value="ECO:0007669"/>
    <property type="project" value="UniProtKB-EC"/>
</dbReference>
<comment type="similarity">
    <text evidence="2 9">Belongs to the methyltransferase superfamily. RsmD family.</text>
</comment>
<evidence type="ECO:0000256" key="3">
    <source>
        <dbReference type="ARBA" id="ARBA00012141"/>
    </source>
</evidence>
<keyword evidence="6 9" id="KW-0808">Transferase</keyword>
<comment type="caution">
    <text evidence="10">The sequence shown here is derived from an EMBL/GenBank/DDBJ whole genome shotgun (WGS) entry which is preliminary data.</text>
</comment>
<dbReference type="Proteomes" id="UP000286934">
    <property type="component" value="Unassembled WGS sequence"/>
</dbReference>
<dbReference type="PANTHER" id="PTHR43542:SF1">
    <property type="entry name" value="METHYLTRANSFERASE"/>
    <property type="match status" value="1"/>
</dbReference>
<gene>
    <name evidence="10" type="primary">rsmD</name>
    <name evidence="10" type="ORF">CWE13_07160</name>
</gene>
<dbReference type="SUPFAM" id="SSF53335">
    <property type="entry name" value="S-adenosyl-L-methionine-dependent methyltransferases"/>
    <property type="match status" value="1"/>
</dbReference>
<dbReference type="AlphaFoldDB" id="A0A432WVC2"/>
<evidence type="ECO:0000256" key="5">
    <source>
        <dbReference type="ARBA" id="ARBA00022603"/>
    </source>
</evidence>